<organism evidence="1">
    <name type="scientific">marine sediment metagenome</name>
    <dbReference type="NCBI Taxonomy" id="412755"/>
    <lineage>
        <taxon>unclassified sequences</taxon>
        <taxon>metagenomes</taxon>
        <taxon>ecological metagenomes</taxon>
    </lineage>
</organism>
<dbReference type="AlphaFoldDB" id="A0A0F9F7F8"/>
<evidence type="ECO:0000313" key="1">
    <source>
        <dbReference type="EMBL" id="KKL82228.1"/>
    </source>
</evidence>
<proteinExistence type="predicted"/>
<accession>A0A0F9F7F8</accession>
<comment type="caution">
    <text evidence="1">The sequence shown here is derived from an EMBL/GenBank/DDBJ whole genome shotgun (WGS) entry which is preliminary data.</text>
</comment>
<dbReference type="EMBL" id="LAZR01022330">
    <property type="protein sequence ID" value="KKL82228.1"/>
    <property type="molecule type" value="Genomic_DNA"/>
</dbReference>
<gene>
    <name evidence="1" type="ORF">LCGC14_1986860</name>
</gene>
<reference evidence="1" key="1">
    <citation type="journal article" date="2015" name="Nature">
        <title>Complex archaea that bridge the gap between prokaryotes and eukaryotes.</title>
        <authorList>
            <person name="Spang A."/>
            <person name="Saw J.H."/>
            <person name="Jorgensen S.L."/>
            <person name="Zaremba-Niedzwiedzka K."/>
            <person name="Martijn J."/>
            <person name="Lind A.E."/>
            <person name="van Eijk R."/>
            <person name="Schleper C."/>
            <person name="Guy L."/>
            <person name="Ettema T.J."/>
        </authorList>
    </citation>
    <scope>NUCLEOTIDE SEQUENCE</scope>
</reference>
<protein>
    <submittedName>
        <fullName evidence="1">Uncharacterized protein</fullName>
    </submittedName>
</protein>
<sequence>MARKNDVEQIRMFVASLITDEQNAHSKLIAALRDQIGGTTQFDDTLKVLTRVYEVKIEILEKIYKKVQSI</sequence>
<name>A0A0F9F7F8_9ZZZZ</name>